<dbReference type="PROSITE" id="PS51318">
    <property type="entry name" value="TAT"/>
    <property type="match status" value="1"/>
</dbReference>
<proteinExistence type="predicted"/>
<name>A0A6J4NST7_9ACTN</name>
<organism evidence="1">
    <name type="scientific">uncultured Quadrisphaera sp</name>
    <dbReference type="NCBI Taxonomy" id="904978"/>
    <lineage>
        <taxon>Bacteria</taxon>
        <taxon>Bacillati</taxon>
        <taxon>Actinomycetota</taxon>
        <taxon>Actinomycetes</taxon>
        <taxon>Kineosporiales</taxon>
        <taxon>Kineosporiaceae</taxon>
        <taxon>Quadrisphaera</taxon>
        <taxon>environmental samples</taxon>
    </lineage>
</organism>
<protein>
    <recommendedName>
        <fullName evidence="2">Twin-arginine translocation signal domain-containing protein</fullName>
    </recommendedName>
</protein>
<accession>A0A6J4NST7</accession>
<dbReference type="EMBL" id="CADCUY010000141">
    <property type="protein sequence ID" value="CAA9396762.1"/>
    <property type="molecule type" value="Genomic_DNA"/>
</dbReference>
<sequence length="27" mass="2484">MDGARTGARLSRRGLLGALGGGAAAAG</sequence>
<reference evidence="1" key="1">
    <citation type="submission" date="2020-02" db="EMBL/GenBank/DDBJ databases">
        <authorList>
            <person name="Meier V. D."/>
        </authorList>
    </citation>
    <scope>NUCLEOTIDE SEQUENCE</scope>
    <source>
        <strain evidence="1">AVDCRST_MAG35</strain>
    </source>
</reference>
<gene>
    <name evidence="1" type="ORF">AVDCRST_MAG35-685</name>
</gene>
<dbReference type="InterPro" id="IPR006311">
    <property type="entry name" value="TAT_signal"/>
</dbReference>
<feature type="non-terminal residue" evidence="1">
    <location>
        <position position="27"/>
    </location>
</feature>
<evidence type="ECO:0000313" key="1">
    <source>
        <dbReference type="EMBL" id="CAA9396762.1"/>
    </source>
</evidence>
<evidence type="ECO:0008006" key="2">
    <source>
        <dbReference type="Google" id="ProtNLM"/>
    </source>
</evidence>
<dbReference type="AlphaFoldDB" id="A0A6J4NST7"/>